<organism evidence="1 2">
    <name type="scientific">Toxocara canis</name>
    <name type="common">Canine roundworm</name>
    <dbReference type="NCBI Taxonomy" id="6265"/>
    <lineage>
        <taxon>Eukaryota</taxon>
        <taxon>Metazoa</taxon>
        <taxon>Ecdysozoa</taxon>
        <taxon>Nematoda</taxon>
        <taxon>Chromadorea</taxon>
        <taxon>Rhabditida</taxon>
        <taxon>Spirurina</taxon>
        <taxon>Ascaridomorpha</taxon>
        <taxon>Ascaridoidea</taxon>
        <taxon>Toxocaridae</taxon>
        <taxon>Toxocara</taxon>
    </lineage>
</organism>
<accession>A0A0B2V1M9</accession>
<evidence type="ECO:0000313" key="1">
    <source>
        <dbReference type="EMBL" id="KHN75458.1"/>
    </source>
</evidence>
<dbReference type="EMBL" id="JPKZ01002700">
    <property type="protein sequence ID" value="KHN75458.1"/>
    <property type="molecule type" value="Genomic_DNA"/>
</dbReference>
<protein>
    <submittedName>
        <fullName evidence="1">Uncharacterized protein</fullName>
    </submittedName>
</protein>
<keyword evidence="2" id="KW-1185">Reference proteome</keyword>
<comment type="caution">
    <text evidence="1">The sequence shown here is derived from an EMBL/GenBank/DDBJ whole genome shotgun (WGS) entry which is preliminary data.</text>
</comment>
<evidence type="ECO:0000313" key="2">
    <source>
        <dbReference type="Proteomes" id="UP000031036"/>
    </source>
</evidence>
<gene>
    <name evidence="1" type="ORF">Tcan_18346</name>
</gene>
<reference evidence="1 2" key="1">
    <citation type="submission" date="2014-11" db="EMBL/GenBank/DDBJ databases">
        <title>Genetic blueprint of the zoonotic pathogen Toxocara canis.</title>
        <authorList>
            <person name="Zhu X.-Q."/>
            <person name="Korhonen P.K."/>
            <person name="Cai H."/>
            <person name="Young N.D."/>
            <person name="Nejsum P."/>
            <person name="von Samson-Himmelstjerna G."/>
            <person name="Boag P.R."/>
            <person name="Tan P."/>
            <person name="Li Q."/>
            <person name="Min J."/>
            <person name="Yang Y."/>
            <person name="Wang X."/>
            <person name="Fang X."/>
            <person name="Hall R.S."/>
            <person name="Hofmann A."/>
            <person name="Sternberg P.W."/>
            <person name="Jex A.R."/>
            <person name="Gasser R.B."/>
        </authorList>
    </citation>
    <scope>NUCLEOTIDE SEQUENCE [LARGE SCALE GENOMIC DNA]</scope>
    <source>
        <strain evidence="1">PN_DK_2014</strain>
    </source>
</reference>
<dbReference type="AlphaFoldDB" id="A0A0B2V1M9"/>
<proteinExistence type="predicted"/>
<sequence>MFWNNNWICRGRGVDVPRIDEEGKGFDRDISEEGLSEKMEFWCKAPEDVNLENDGESELDFLEYRKQLRSVLSTIGTLMKAPSVSTMESIRISYRKQQSRPVFMRKESFKDHFEEREEDQ</sequence>
<name>A0A0B2V1M9_TOXCA</name>
<dbReference type="Proteomes" id="UP000031036">
    <property type="component" value="Unassembled WGS sequence"/>
</dbReference>